<feature type="compositionally biased region" description="Polar residues" evidence="6">
    <location>
        <begin position="1089"/>
        <end position="1099"/>
    </location>
</feature>
<feature type="compositionally biased region" description="Low complexity" evidence="6">
    <location>
        <begin position="509"/>
        <end position="522"/>
    </location>
</feature>
<dbReference type="InterPro" id="IPR001471">
    <property type="entry name" value="AP2/ERF_dom"/>
</dbReference>
<keyword evidence="2" id="KW-0805">Transcription regulation</keyword>
<feature type="compositionally biased region" description="Low complexity" evidence="6">
    <location>
        <begin position="3343"/>
        <end position="3361"/>
    </location>
</feature>
<evidence type="ECO:0000259" key="7">
    <source>
        <dbReference type="Pfam" id="PF00847"/>
    </source>
</evidence>
<feature type="compositionally biased region" description="Basic and acidic residues" evidence="6">
    <location>
        <begin position="3196"/>
        <end position="3206"/>
    </location>
</feature>
<feature type="region of interest" description="Disordered" evidence="6">
    <location>
        <begin position="1"/>
        <end position="71"/>
    </location>
</feature>
<feature type="region of interest" description="Disordered" evidence="6">
    <location>
        <begin position="1598"/>
        <end position="1675"/>
    </location>
</feature>
<feature type="compositionally biased region" description="Polar residues" evidence="6">
    <location>
        <begin position="3058"/>
        <end position="3073"/>
    </location>
</feature>
<evidence type="ECO:0000256" key="2">
    <source>
        <dbReference type="ARBA" id="ARBA00023015"/>
    </source>
</evidence>
<dbReference type="RefSeq" id="XP_029217678.1">
    <property type="nucleotide sequence ID" value="XM_029366247.1"/>
</dbReference>
<reference evidence="8 9" key="1">
    <citation type="submission" date="2017-09" db="EMBL/GenBank/DDBJ databases">
        <title>Genome sequencing of Besnoitia besnoiti strain Bb-Ger1.</title>
        <authorList>
            <person name="Schares G."/>
            <person name="Venepally P."/>
            <person name="Lorenzi H.A."/>
        </authorList>
    </citation>
    <scope>NUCLEOTIDE SEQUENCE [LARGE SCALE GENOMIC DNA]</scope>
    <source>
        <strain evidence="8 9">Bb-Ger1</strain>
    </source>
</reference>
<keyword evidence="4" id="KW-0804">Transcription</keyword>
<evidence type="ECO:0000313" key="8">
    <source>
        <dbReference type="EMBL" id="PFH33669.1"/>
    </source>
</evidence>
<feature type="region of interest" description="Disordered" evidence="6">
    <location>
        <begin position="2338"/>
        <end position="2381"/>
    </location>
</feature>
<evidence type="ECO:0000256" key="1">
    <source>
        <dbReference type="ARBA" id="ARBA00004123"/>
    </source>
</evidence>
<evidence type="ECO:0000256" key="3">
    <source>
        <dbReference type="ARBA" id="ARBA00023125"/>
    </source>
</evidence>
<dbReference type="KEGG" id="bbes:BESB_078850"/>
<feature type="compositionally biased region" description="Low complexity" evidence="6">
    <location>
        <begin position="58"/>
        <end position="71"/>
    </location>
</feature>
<feature type="region of interest" description="Disordered" evidence="6">
    <location>
        <begin position="670"/>
        <end position="741"/>
    </location>
</feature>
<dbReference type="Pfam" id="PF00847">
    <property type="entry name" value="AP2"/>
    <property type="match status" value="1"/>
</dbReference>
<feature type="region of interest" description="Disordered" evidence="6">
    <location>
        <begin position="1887"/>
        <end position="2026"/>
    </location>
</feature>
<comment type="subcellular location">
    <subcellularLocation>
        <location evidence="1">Nucleus</location>
    </subcellularLocation>
</comment>
<feature type="compositionally biased region" description="Polar residues" evidence="6">
    <location>
        <begin position="2452"/>
        <end position="2463"/>
    </location>
</feature>
<feature type="compositionally biased region" description="Basic and acidic residues" evidence="6">
    <location>
        <begin position="886"/>
        <end position="898"/>
    </location>
</feature>
<feature type="region of interest" description="Disordered" evidence="6">
    <location>
        <begin position="2450"/>
        <end position="2556"/>
    </location>
</feature>
<feature type="region of interest" description="Disordered" evidence="6">
    <location>
        <begin position="1089"/>
        <end position="1143"/>
    </location>
</feature>
<evidence type="ECO:0000256" key="6">
    <source>
        <dbReference type="SAM" id="MobiDB-lite"/>
    </source>
</evidence>
<feature type="region of interest" description="Disordered" evidence="6">
    <location>
        <begin position="791"/>
        <end position="1039"/>
    </location>
</feature>
<dbReference type="EMBL" id="NWUJ01000008">
    <property type="protein sequence ID" value="PFH33669.1"/>
    <property type="molecule type" value="Genomic_DNA"/>
</dbReference>
<feature type="region of interest" description="Disordered" evidence="6">
    <location>
        <begin position="3047"/>
        <end position="3268"/>
    </location>
</feature>
<feature type="region of interest" description="Disordered" evidence="6">
    <location>
        <begin position="3325"/>
        <end position="3384"/>
    </location>
</feature>
<feature type="region of interest" description="Disordered" evidence="6">
    <location>
        <begin position="2721"/>
        <end position="2776"/>
    </location>
</feature>
<feature type="region of interest" description="Disordered" evidence="6">
    <location>
        <begin position="556"/>
        <end position="588"/>
    </location>
</feature>
<dbReference type="Gene3D" id="1.20.5.2050">
    <property type="match status" value="1"/>
</dbReference>
<feature type="compositionally biased region" description="Polar residues" evidence="6">
    <location>
        <begin position="1602"/>
        <end position="1636"/>
    </location>
</feature>
<feature type="compositionally biased region" description="Basic and acidic residues" evidence="6">
    <location>
        <begin position="347"/>
        <end position="361"/>
    </location>
</feature>
<dbReference type="OrthoDB" id="331774at2759"/>
<evidence type="ECO:0000313" key="9">
    <source>
        <dbReference type="Proteomes" id="UP000224006"/>
    </source>
</evidence>
<dbReference type="GO" id="GO:0003677">
    <property type="term" value="F:DNA binding"/>
    <property type="evidence" value="ECO:0007669"/>
    <property type="project" value="UniProtKB-KW"/>
</dbReference>
<feature type="compositionally biased region" description="Basic residues" evidence="6">
    <location>
        <begin position="899"/>
        <end position="911"/>
    </location>
</feature>
<feature type="region of interest" description="Disordered" evidence="6">
    <location>
        <begin position="217"/>
        <end position="410"/>
    </location>
</feature>
<feature type="compositionally biased region" description="Basic and acidic residues" evidence="6">
    <location>
        <begin position="2338"/>
        <end position="2356"/>
    </location>
</feature>
<keyword evidence="3" id="KW-0238">DNA-binding</keyword>
<feature type="compositionally biased region" description="Basic and acidic residues" evidence="6">
    <location>
        <begin position="217"/>
        <end position="227"/>
    </location>
</feature>
<feature type="compositionally biased region" description="Basic residues" evidence="6">
    <location>
        <begin position="3081"/>
        <end position="3097"/>
    </location>
</feature>
<keyword evidence="5" id="KW-0539">Nucleus</keyword>
<feature type="compositionally biased region" description="Basic and acidic residues" evidence="6">
    <location>
        <begin position="677"/>
        <end position="692"/>
    </location>
</feature>
<feature type="compositionally biased region" description="Basic and acidic residues" evidence="6">
    <location>
        <begin position="2076"/>
        <end position="2088"/>
    </location>
</feature>
<feature type="compositionally biased region" description="Polar residues" evidence="6">
    <location>
        <begin position="1982"/>
        <end position="1998"/>
    </location>
</feature>
<accession>A0A2A9M6T6</accession>
<feature type="domain" description="AP2/ERF" evidence="7">
    <location>
        <begin position="3269"/>
        <end position="3318"/>
    </location>
</feature>
<feature type="compositionally biased region" description="Low complexity" evidence="6">
    <location>
        <begin position="263"/>
        <end position="282"/>
    </location>
</feature>
<feature type="compositionally biased region" description="Basic and acidic residues" evidence="6">
    <location>
        <begin position="828"/>
        <end position="840"/>
    </location>
</feature>
<name>A0A2A9M6T6_BESBE</name>
<feature type="compositionally biased region" description="Polar residues" evidence="6">
    <location>
        <begin position="2131"/>
        <end position="2143"/>
    </location>
</feature>
<protein>
    <recommendedName>
        <fullName evidence="7">AP2/ERF domain-containing protein</fullName>
    </recommendedName>
</protein>
<proteinExistence type="predicted"/>
<feature type="compositionally biased region" description="Basic and acidic residues" evidence="6">
    <location>
        <begin position="1205"/>
        <end position="1223"/>
    </location>
</feature>
<dbReference type="GO" id="GO:0003700">
    <property type="term" value="F:DNA-binding transcription factor activity"/>
    <property type="evidence" value="ECO:0007669"/>
    <property type="project" value="InterPro"/>
</dbReference>
<feature type="region of interest" description="Disordered" evidence="6">
    <location>
        <begin position="2192"/>
        <end position="2213"/>
    </location>
</feature>
<dbReference type="VEuPathDB" id="ToxoDB:BESB_078850"/>
<feature type="region of interest" description="Disordered" evidence="6">
    <location>
        <begin position="1253"/>
        <end position="1322"/>
    </location>
</feature>
<evidence type="ECO:0000256" key="4">
    <source>
        <dbReference type="ARBA" id="ARBA00023163"/>
    </source>
</evidence>
<feature type="compositionally biased region" description="Low complexity" evidence="6">
    <location>
        <begin position="963"/>
        <end position="973"/>
    </location>
</feature>
<gene>
    <name evidence="8" type="ORF">BESB_078850</name>
</gene>
<feature type="compositionally biased region" description="Low complexity" evidence="6">
    <location>
        <begin position="1100"/>
        <end position="1112"/>
    </location>
</feature>
<evidence type="ECO:0000256" key="5">
    <source>
        <dbReference type="ARBA" id="ARBA00023242"/>
    </source>
</evidence>
<feature type="compositionally biased region" description="Low complexity" evidence="6">
    <location>
        <begin position="2362"/>
        <end position="2381"/>
    </location>
</feature>
<keyword evidence="9" id="KW-1185">Reference proteome</keyword>
<dbReference type="Proteomes" id="UP000224006">
    <property type="component" value="Chromosome VII"/>
</dbReference>
<feature type="compositionally biased region" description="Basic and acidic residues" evidence="6">
    <location>
        <begin position="2747"/>
        <end position="2766"/>
    </location>
</feature>
<feature type="compositionally biased region" description="Polar residues" evidence="6">
    <location>
        <begin position="474"/>
        <end position="495"/>
    </location>
</feature>
<feature type="region of interest" description="Disordered" evidence="6">
    <location>
        <begin position="1200"/>
        <end position="1230"/>
    </location>
</feature>
<feature type="region of interest" description="Disordered" evidence="6">
    <location>
        <begin position="1797"/>
        <end position="1870"/>
    </location>
</feature>
<feature type="compositionally biased region" description="Basic and acidic residues" evidence="6">
    <location>
        <begin position="2464"/>
        <end position="2476"/>
    </location>
</feature>
<feature type="compositionally biased region" description="Low complexity" evidence="6">
    <location>
        <begin position="2042"/>
        <end position="2056"/>
    </location>
</feature>
<dbReference type="GO" id="GO:0005634">
    <property type="term" value="C:nucleus"/>
    <property type="evidence" value="ECO:0007669"/>
    <property type="project" value="UniProtKB-SubCell"/>
</dbReference>
<dbReference type="STRING" id="94643.A0A2A9M6T6"/>
<feature type="region of interest" description="Disordered" evidence="6">
    <location>
        <begin position="423"/>
        <end position="543"/>
    </location>
</feature>
<feature type="compositionally biased region" description="Basic and acidic residues" evidence="6">
    <location>
        <begin position="945"/>
        <end position="955"/>
    </location>
</feature>
<feature type="region of interest" description="Disordered" evidence="6">
    <location>
        <begin position="2873"/>
        <end position="2906"/>
    </location>
</feature>
<feature type="compositionally biased region" description="Basic and acidic residues" evidence="6">
    <location>
        <begin position="1267"/>
        <end position="1278"/>
    </location>
</feature>
<organism evidence="8 9">
    <name type="scientific">Besnoitia besnoiti</name>
    <name type="common">Apicomplexan protozoan</name>
    <dbReference type="NCBI Taxonomy" id="94643"/>
    <lineage>
        <taxon>Eukaryota</taxon>
        <taxon>Sar</taxon>
        <taxon>Alveolata</taxon>
        <taxon>Apicomplexa</taxon>
        <taxon>Conoidasida</taxon>
        <taxon>Coccidia</taxon>
        <taxon>Eucoccidiorida</taxon>
        <taxon>Eimeriorina</taxon>
        <taxon>Sarcocystidae</taxon>
        <taxon>Besnoitia</taxon>
    </lineage>
</organism>
<feature type="compositionally biased region" description="Basic residues" evidence="6">
    <location>
        <begin position="791"/>
        <end position="808"/>
    </location>
</feature>
<comment type="caution">
    <text evidence="8">The sequence shown here is derived from an EMBL/GenBank/DDBJ whole genome shotgun (WGS) entry which is preliminary data.</text>
</comment>
<feature type="compositionally biased region" description="Basic and acidic residues" evidence="6">
    <location>
        <begin position="1959"/>
        <end position="1971"/>
    </location>
</feature>
<feature type="region of interest" description="Disordered" evidence="6">
    <location>
        <begin position="2039"/>
        <end position="2165"/>
    </location>
</feature>
<feature type="compositionally biased region" description="Basic and acidic residues" evidence="6">
    <location>
        <begin position="2120"/>
        <end position="2130"/>
    </location>
</feature>
<feature type="compositionally biased region" description="Low complexity" evidence="6">
    <location>
        <begin position="561"/>
        <end position="576"/>
    </location>
</feature>
<dbReference type="GeneID" id="40312812"/>
<sequence>MSPAAGGSNDQPGRVADAPSPSSFDSDEAPISNPRRPANGAELECGNFPSDTGSTQYAPPDSSSSPSSLTSAAVFGEQPSCVFSPAEGTTSTASTASSFSGPLCRVLRTPAGLGDADASASNVVDADKYCPSTLQGSELPSHGEAAPARRSPSFSFPLPLPLATTPAHPGEVSYKQHASTPVLAHSPSIPSLLVTSPSLGHVSFVCGAEPYAALGCEERGLPPRSSDRPSTGSAEAREDADSLADGKGATGEEGEGDSRGRRSPPLSAAAPPSGTSSPAAGSVLVLNASLPESEEVSVDSRASHSLSACHHPLAGSRQHSRESTVQSGGVGGKRPPRSPRVSGIHVADPRGPEAEAAHREQAAASEAYSQRDHTESADAPLGTGPANADGDYAEARDRAASCASQRVASPSKKRLCLAERFFFERQRQPPPPIPCASTVTHAVEASSQPSRRPESPPHAETPIPNGLVVESPTPGATFSGLQTSTAAVRGATTTKDASDLHRGTASIHSPGPSASAGAARAAAQRERGALHGQAGEGSLTPGTAPLAVARTVWRRGKGPGSRCFSRSSRASSSEQSDAVRQARPEERGAEKIQATLAAAALASASVRRLALMAPRRLVEHTLTQWWCDQEQLRQAARDQRPASSCRMDRATAVASGGDGCLSERLARRALTGSAAGEKPEQTNEKDDSRDELGAPLQRDTGKMTKGEPQVRTPGKPPSGGPVQGCLQRHTEASPESLSPEDCRMASQRDSCCRVTLFAARQVLHVGPFRQAIRLFPGGETPRDGVRSRHLFRASAHMRRHRHGSRGRSRSLSEGREESTSVASVGLRELLKNDDAAEKGTESLPGMDGSYEPDQGPLPSSGGPYPRTLYGASRGADKTSGETSTSGDRRLPHITCGRDLRRRRACPPRHRYSPSDSPRAGDRAGRACAIVMGTRRAGASAKKRSRSGEDFTKDGLEGSQAAESRSSTPRSSVSFHYGLSDCSPSSDRRGRQVRGLTNPLGYDEEHSTGGARTPRRAACYSGGESDPFTTESRDGHEGNAGLLPGRWRRVRGAHTAFVSAVAVVPFAPNILAEEELAVANHKCGETDAVTISNGAPKTNSGGEAETTAAATEGSVAAKGQQSELRNPDATCEDEGKQQSAGSVSTLQKDGALPDLHSQVGSGVCGHFGENATPCLFSEPTGICILRRACRSTCRCPVEAFSAGGDAEERQQARTSERPPAERVPAESPDEGDVIAIWASARDVQHGGRLRRRVWLPAGTRPGAPRHASRFDDGNPKLERGPPSATSESDDREGEAEPLTCPGDTSAAKKETEDTNEANAQSEEEIVKEMKAWWSKMTNEGTDAAPVQNWTQDDFATSFGTIASRAVSLLALELRARGARPLSWHRNFADDAAGARDTTSARGIELEGRIQRLKQQIWDLLRQHQEATHHETSAGLRRLSSASAHLQGEDVQRLLRQIRHLREEQRSLFRLTQRQAGRSEEDGGGSACVPFVAPRYNLGRCRRRTPRWYSVGVRWIADFSAFEYFVVRNCRSEADASSGCASLYSVDRLRDVESAPGDGKGSQHDIAGYESYQTSPRRPLSPPQNADALLSTLWAQAYAPSPNQPRGLSPVTTPPRSVSNTPPRRVSPPTSDWTPQTKRSTRRQGGAAEASHSRSQNVEGGVGVGDTAKTVNWGGNSTPEIRCNPEAVQSRLLLHELLQPLSFDAAGLKAALALILLRLERFLRLKRRLPSSRDALRTARMRRRRTRRLRSQRTVLFSTDQPDAFARADLARQLDTAVAPGLYSDIDSKDQGQFFAGEAAPYQTPNGREKGAHPPSGTSASPPLDTPFQDFGSRASAGPGARKHRRDDTAVSIWPGDAVKASGGRGEQPLPVPSPLRLALVLPALGTPGSGAAGQASDERSFQPSAGSDEPAYKTATGGEPLLESDSGGLRRVGGPVTRRGWRTRASRGAALQASGTSFHFHHDQVDGVETPRDAFPSARSVDGGSSSRPSTCTTPQLSRPASVGGGERRRGTTRGRSATRPGQDSMTARAAVNCQCFPLETPGSGSASGTDATGADGSESRRGARSAHGLGESDGEKEDRLSAGSHHSDGGASQRSVGSGGGSSSSGSSSSSGEPLPVTRNTERLESESQPRESPSFESLSSARGKNVSVPFSPAMSRGPSPRRKIGDNVVEARRSSSGDLSHLLLCGTRAPDRHSASAGGHGQLPAAGEVLLRTPSLSRAATKEEEGMYEGESSMPEWLVEKGALEPFWWRARCSLYRHTSSRSSLGRKRKSRHTDYGSRLYRRSSSEALEEAARSRFPHLESEIRGRGGSEDLCDRASASGFASSASWRAAEKRDMLSDAEAASRGESGVERQESLETGGSESDASPESDTSTTTETSGISDISLDVDSTLRLALADAVLSPTLSALRCRGTEPGVEEQEEAGHPLQIDAVAQPLIKCEKEQRARHEAEVASTNADAGSTPNDRIHAAEDREATRVDPACRGMDGQGVQSLEGASGDSGDLTLPSSKAAAGQEFQRPSPPSPRTRVSADPGREVQMAAGGADSVKREDVDSPYPYSDASAKEAAFFVAVPQNDQELKETLQGVDPAQVRALLGDGVGFVRTLVTLHKKQEAAEFQVVPARERKRTAHLFRGLSGLFSALECIRADEDDVPRAEAEPSGERELACSAGAMEWKEEDAARANCSEGSGDALEATATCAADGVAAAFCSIMGGGAQGAFGPTRVAEGPLKREKDGSHAAGSRGIGPAKRLREPETHLASKTGHDESHWCGEGAGGSPAVTLSDAVVERDERGQREERDVAWQTELGKEASLFLSGILELNEVNREQQEQELNGDSDPLTSLLRRSAEGGLEGTMASQEGSGVYGSEAEARLDRAVAQGEQNESANMKKHIHSVSKEQSLPEGQRGELAEPAAVRSKRQRLAEQHIRQDGCSFLEELLRGVWEAKSAGTCLEDFGSRDAPEDAESDKPVLRSPCVFGARGGYRWKKMHMAADELQLDDEDLPPWRCDLRDAGALRSDGTPSWRRQGGHWGASAYRTVGLRPFGRKTPAFLSPGWDEDEAVSLSSSADERGYTSSGSERFLTAPSRRRYGRRFQGRSRKPRAGGGAATPGGRRDSSSQSGSFGDTLRPSSRLSGAETPRSLSKGRRRVGVGESSPSFLRAPTTRAAAGRSGLPGRGADGQEGFEGDGDFGGTPGRGHAGRRSDEAERAAGEGKAVVSSLDGSGKRSTSVRPGRGREGGNDAAADTLWPPSTAGHHSSRGGRRSPCASAASPLPTGVYFDASRKLWRCQWRENGRFKTKGFSLNVYKTLKDARRACVVYRCLMGGWEVDPRWLGPDDDDQENSGGVDEAVGVGSSEGASGTAGYSESKADESATSPLKEGSTGSPPVSG</sequence>